<dbReference type="Proteomes" id="UP001596456">
    <property type="component" value="Unassembled WGS sequence"/>
</dbReference>
<protein>
    <submittedName>
        <fullName evidence="3">Nucleotidyltransferase family protein</fullName>
    </submittedName>
</protein>
<dbReference type="RefSeq" id="WP_377355624.1">
    <property type="nucleotide sequence ID" value="NZ_JBHTCM010000004.1"/>
</dbReference>
<evidence type="ECO:0000313" key="3">
    <source>
        <dbReference type="EMBL" id="MFC7331691.1"/>
    </source>
</evidence>
<sequence length="267" mass="27840">MSDAATLPAAGRVTALVLAGSRGPGDPVALAAGVSHKAMAPVAGVPMLVRVVRTLLAVPFVGRIAVAIEDAGVVRAEPELAALADSGRLEVLGTAPSPARTVGEALEHLGTPLLVTTGDHPLLRPDWVAHFWTHLPADADVAVGLARSETVLAAVPETQRTWIRFSDAAYSGCNLFAFRTPASARVADLWRTVEAERKNPLKLIGLLGPVAVARFALGRLSSAEALARLEKLSGVRGAFVEMPWGEAAVDVDKAADLVLAERLLRAA</sequence>
<evidence type="ECO:0000259" key="2">
    <source>
        <dbReference type="Pfam" id="PF12804"/>
    </source>
</evidence>
<dbReference type="SUPFAM" id="SSF53448">
    <property type="entry name" value="Nucleotide-diphospho-sugar transferases"/>
    <property type="match status" value="1"/>
</dbReference>
<dbReference type="InterPro" id="IPR029044">
    <property type="entry name" value="Nucleotide-diphossugar_trans"/>
</dbReference>
<feature type="domain" description="MobA-like NTP transferase" evidence="2">
    <location>
        <begin position="16"/>
        <end position="149"/>
    </location>
</feature>
<evidence type="ECO:0000256" key="1">
    <source>
        <dbReference type="ARBA" id="ARBA00022842"/>
    </source>
</evidence>
<dbReference type="Gene3D" id="3.90.550.10">
    <property type="entry name" value="Spore Coat Polysaccharide Biosynthesis Protein SpsA, Chain A"/>
    <property type="match status" value="1"/>
</dbReference>
<name>A0ABW2KQV2_9PROT</name>
<keyword evidence="4" id="KW-1185">Reference proteome</keyword>
<gene>
    <name evidence="3" type="ORF">ACFQPS_00820</name>
</gene>
<proteinExistence type="predicted"/>
<dbReference type="Pfam" id="PF12804">
    <property type="entry name" value="NTP_transf_3"/>
    <property type="match status" value="1"/>
</dbReference>
<organism evidence="3 4">
    <name type="scientific">Rhodocista pekingensis</name>
    <dbReference type="NCBI Taxonomy" id="201185"/>
    <lineage>
        <taxon>Bacteria</taxon>
        <taxon>Pseudomonadati</taxon>
        <taxon>Pseudomonadota</taxon>
        <taxon>Alphaproteobacteria</taxon>
        <taxon>Rhodospirillales</taxon>
        <taxon>Azospirillaceae</taxon>
        <taxon>Rhodocista</taxon>
    </lineage>
</organism>
<evidence type="ECO:0000313" key="4">
    <source>
        <dbReference type="Proteomes" id="UP001596456"/>
    </source>
</evidence>
<accession>A0ABW2KQV2</accession>
<dbReference type="EMBL" id="JBHTCM010000004">
    <property type="protein sequence ID" value="MFC7331691.1"/>
    <property type="molecule type" value="Genomic_DNA"/>
</dbReference>
<keyword evidence="1" id="KW-0460">Magnesium</keyword>
<comment type="caution">
    <text evidence="3">The sequence shown here is derived from an EMBL/GenBank/DDBJ whole genome shotgun (WGS) entry which is preliminary data.</text>
</comment>
<reference evidence="4" key="1">
    <citation type="journal article" date="2019" name="Int. J. Syst. Evol. Microbiol.">
        <title>The Global Catalogue of Microorganisms (GCM) 10K type strain sequencing project: providing services to taxonomists for standard genome sequencing and annotation.</title>
        <authorList>
            <consortium name="The Broad Institute Genomics Platform"/>
            <consortium name="The Broad Institute Genome Sequencing Center for Infectious Disease"/>
            <person name="Wu L."/>
            <person name="Ma J."/>
        </authorList>
    </citation>
    <scope>NUCLEOTIDE SEQUENCE [LARGE SCALE GENOMIC DNA]</scope>
    <source>
        <strain evidence="4">CGMCC 1.16275</strain>
    </source>
</reference>
<dbReference type="InterPro" id="IPR025877">
    <property type="entry name" value="MobA-like_NTP_Trfase"/>
</dbReference>